<keyword evidence="2" id="KW-1185">Reference proteome</keyword>
<accession>A0A4D7AT27</accession>
<evidence type="ECO:0000313" key="2">
    <source>
        <dbReference type="Proteomes" id="UP000298642"/>
    </source>
</evidence>
<protein>
    <recommendedName>
        <fullName evidence="3">Nitric oxide reductase activation protein</fullName>
    </recommendedName>
</protein>
<sequence>MEILDSEKRRARNLIWNAAADYSFEPDFKAYDEDGRADLYWNSIIGAVRKNYGAETIEGLFESLHGCSKEQLFEQLLWLGLENAVYQREAPRRPALPSLRRSYARRAVALDQRADPGDLLATLENAHFCRALGQSEPPLLPRDREMLDALEFPGDLDGPAIAERALAFLHTYFHFTPGETQAQESEERKRRRPLFAFRRRSEADLLPAVRAFGHGFGEHLVKGQGGGANAEPVQRRLTDYNLAQTEAALRKYMRGYFGAPLYDQSQLESLERELCVDEHQGCHLYYATGDDTHEKLKGYVAAQRRNALRQMELNRAAYEADATRHRTSIRRLTARIRNAMLAYLQPTPVRAASGALDAGRIWRGVYLDDDKVFTRILQSDPGDLSVDILLDASSSQIDRQAVVAAQGYMIAESLTRCHIPVRVSSFCSLSGYTVVTRYRDYYETGKNDRIFNYFTTGCNRDGLAIRALAKGLEDSPSEHKLVILLSDVKPNDVIQMNHSGSFVEYAADNGIQNTAMEIRSLTYKGINVMCVFTGNDDDLPAAHTVYGRNFARIRSLDQFADTVGSLIQNQIRSL</sequence>
<dbReference type="RefSeq" id="WP_136891671.1">
    <property type="nucleotide sequence ID" value="NZ_CP034413.3"/>
</dbReference>
<dbReference type="PANTHER" id="PTHR41248:SF1">
    <property type="entry name" value="NORD PROTEIN"/>
    <property type="match status" value="1"/>
</dbReference>
<proteinExistence type="predicted"/>
<dbReference type="KEGG" id="obj:EIO64_16690"/>
<evidence type="ECO:0000313" key="1">
    <source>
        <dbReference type="EMBL" id="QCI60638.1"/>
    </source>
</evidence>
<dbReference type="InterPro" id="IPR051928">
    <property type="entry name" value="NorD/CobT"/>
</dbReference>
<name>A0A4D7AT27_9FIRM</name>
<dbReference type="PANTHER" id="PTHR41248">
    <property type="entry name" value="NORD PROTEIN"/>
    <property type="match status" value="1"/>
</dbReference>
<gene>
    <name evidence="1" type="ORF">EIO64_16690</name>
</gene>
<dbReference type="AlphaFoldDB" id="A0A4D7AT27"/>
<dbReference type="EMBL" id="CP034413">
    <property type="protein sequence ID" value="QCI60638.1"/>
    <property type="molecule type" value="Genomic_DNA"/>
</dbReference>
<dbReference type="SUPFAM" id="SSF53300">
    <property type="entry name" value="vWA-like"/>
    <property type="match status" value="1"/>
</dbReference>
<dbReference type="InterPro" id="IPR036465">
    <property type="entry name" value="vWFA_dom_sf"/>
</dbReference>
<dbReference type="Proteomes" id="UP000298642">
    <property type="component" value="Chromosome"/>
</dbReference>
<reference evidence="2" key="1">
    <citation type="submission" date="2018-12" db="EMBL/GenBank/DDBJ databases">
        <title>Dusodibacter welbiota gen. nov., sp. nov., isolated from human faeces and emended description of the Oscillibacter genus.</title>
        <authorList>
            <person name="Le Roy T."/>
            <person name="Van der Smissen P."/>
            <person name="Delzenne N."/>
            <person name="Muccioli G."/>
            <person name="Collet J.F."/>
            <person name="Cani P.D."/>
        </authorList>
    </citation>
    <scope>NUCLEOTIDE SEQUENCE [LARGE SCALE GENOMIC DNA]</scope>
    <source>
        <strain evidence="2">J115</strain>
    </source>
</reference>
<evidence type="ECO:0008006" key="3">
    <source>
        <dbReference type="Google" id="ProtNLM"/>
    </source>
</evidence>
<organism evidence="1 2">
    <name type="scientific">Dysosmobacter welbionis</name>
    <dbReference type="NCBI Taxonomy" id="2093857"/>
    <lineage>
        <taxon>Bacteria</taxon>
        <taxon>Bacillati</taxon>
        <taxon>Bacillota</taxon>
        <taxon>Clostridia</taxon>
        <taxon>Eubacteriales</taxon>
        <taxon>Oscillospiraceae</taxon>
        <taxon>Dysosmobacter</taxon>
    </lineage>
</organism>
<dbReference type="GeneID" id="89520859"/>